<dbReference type="AlphaFoldDB" id="A0A3E0H802"/>
<comment type="caution">
    <text evidence="2">The sequence shown here is derived from an EMBL/GenBank/DDBJ whole genome shotgun (WGS) entry which is preliminary data.</text>
</comment>
<evidence type="ECO:0000313" key="2">
    <source>
        <dbReference type="EMBL" id="REH39448.1"/>
    </source>
</evidence>
<proteinExistence type="predicted"/>
<protein>
    <recommendedName>
        <fullName evidence="4">Tachylectin</fullName>
    </recommendedName>
</protein>
<evidence type="ECO:0000313" key="3">
    <source>
        <dbReference type="Proteomes" id="UP000256269"/>
    </source>
</evidence>
<feature type="signal peptide" evidence="1">
    <location>
        <begin position="1"/>
        <end position="26"/>
    </location>
</feature>
<reference evidence="2 3" key="1">
    <citation type="submission" date="2018-08" db="EMBL/GenBank/DDBJ databases">
        <title>Genomic Encyclopedia of Archaeal and Bacterial Type Strains, Phase II (KMG-II): from individual species to whole genera.</title>
        <authorList>
            <person name="Goeker M."/>
        </authorList>
    </citation>
    <scope>NUCLEOTIDE SEQUENCE [LARGE SCALE GENOMIC DNA]</scope>
    <source>
        <strain evidence="2 3">DSM 45791</strain>
    </source>
</reference>
<sequence>MRRTLVGLSVALVALATTALPAAASAAPARAEAVAQVSSTAYALSPDFSGVYEYTGSGAGWNKIGGPASHLYAGYGIVLATNPQSGDVYRYTGSGQNWERIGGPGRTFAIALDPVLGGVAIYGLAPDGSGVYSWAGGTTWNKVGGPAAWLYGGGAGLFATNPQTGNIYRYSWDTRNDWDMVGGPGKDFAVTDDGLYGLTPSGNAVNKWAGGQTWAQVGGPAGWLYSGGSSALLATDPKSGDVFSYSGAGQLWYHIGGPGADFEISSSGSVYGLAPSKNAVYRFRSGSTWDFVGGPASVLAAS</sequence>
<dbReference type="RefSeq" id="WP_116178758.1">
    <property type="nucleotide sequence ID" value="NZ_CP144375.1"/>
</dbReference>
<organism evidence="2 3">
    <name type="scientific">Kutzneria buriramensis</name>
    <dbReference type="NCBI Taxonomy" id="1045776"/>
    <lineage>
        <taxon>Bacteria</taxon>
        <taxon>Bacillati</taxon>
        <taxon>Actinomycetota</taxon>
        <taxon>Actinomycetes</taxon>
        <taxon>Pseudonocardiales</taxon>
        <taxon>Pseudonocardiaceae</taxon>
        <taxon>Kutzneria</taxon>
    </lineage>
</organism>
<dbReference type="Proteomes" id="UP000256269">
    <property type="component" value="Unassembled WGS sequence"/>
</dbReference>
<dbReference type="EMBL" id="QUNO01000013">
    <property type="protein sequence ID" value="REH39448.1"/>
    <property type="molecule type" value="Genomic_DNA"/>
</dbReference>
<name>A0A3E0H802_9PSEU</name>
<evidence type="ECO:0008006" key="4">
    <source>
        <dbReference type="Google" id="ProtNLM"/>
    </source>
</evidence>
<gene>
    <name evidence="2" type="ORF">BCF44_113303</name>
</gene>
<accession>A0A3E0H802</accession>
<keyword evidence="3" id="KW-1185">Reference proteome</keyword>
<keyword evidence="1" id="KW-0732">Signal</keyword>
<feature type="chain" id="PRO_5017728161" description="Tachylectin" evidence="1">
    <location>
        <begin position="27"/>
        <end position="302"/>
    </location>
</feature>
<dbReference type="SUPFAM" id="SSF101898">
    <property type="entry name" value="NHL repeat"/>
    <property type="match status" value="1"/>
</dbReference>
<dbReference type="OrthoDB" id="3679112at2"/>
<evidence type="ECO:0000256" key="1">
    <source>
        <dbReference type="SAM" id="SignalP"/>
    </source>
</evidence>